<evidence type="ECO:0000313" key="1">
    <source>
        <dbReference type="EMBL" id="HCW92362.1"/>
    </source>
</evidence>
<protein>
    <submittedName>
        <fullName evidence="1">Uncharacterized protein</fullName>
    </submittedName>
</protein>
<organism evidence="1 2">
    <name type="scientific">Flexistipes sinusarabici</name>
    <dbReference type="NCBI Taxonomy" id="2352"/>
    <lineage>
        <taxon>Bacteria</taxon>
        <taxon>Pseudomonadati</taxon>
        <taxon>Deferribacterota</taxon>
        <taxon>Deferribacteres</taxon>
        <taxon>Deferribacterales</taxon>
        <taxon>Flexistipitaceae</taxon>
        <taxon>Flexistipes</taxon>
    </lineage>
</organism>
<sequence length="238" mass="28130">MYSAFDIKNRDTGLLKDSCCFKIFCDKDADFVKIEIKTDESQKDWVFLLEMADTIYYQIELSLIVTGEPRYPFYDVFSDKFGHQNYFATMIRNIPEEEKALKDGLFPHQARKGLKVFDELLERLETFAESMDKHLIETDPLAYNNAIFYEKKGFAYIHGKNLMETIDKEFNPGGSLYRSLENSNVFRKKEYWYNLRGRSWAIHDGLLHEKFGQHFNNVKMYKPIEKHLDVNTFSQLST</sequence>
<evidence type="ECO:0000313" key="2">
    <source>
        <dbReference type="Proteomes" id="UP000262325"/>
    </source>
</evidence>
<reference evidence="1 2" key="1">
    <citation type="journal article" date="2018" name="Nat. Biotechnol.">
        <title>A standardized bacterial taxonomy based on genome phylogeny substantially revises the tree of life.</title>
        <authorList>
            <person name="Parks D.H."/>
            <person name="Chuvochina M."/>
            <person name="Waite D.W."/>
            <person name="Rinke C."/>
            <person name="Skarshewski A."/>
            <person name="Chaumeil P.A."/>
            <person name="Hugenholtz P."/>
        </authorList>
    </citation>
    <scope>NUCLEOTIDE SEQUENCE [LARGE SCALE GENOMIC DNA]</scope>
    <source>
        <strain evidence="1">UBA8672</strain>
    </source>
</reference>
<gene>
    <name evidence="1" type="ORF">DHM44_01635</name>
</gene>
<proteinExistence type="predicted"/>
<accession>A0A3D5QB13</accession>
<dbReference type="Proteomes" id="UP000262325">
    <property type="component" value="Unassembled WGS sequence"/>
</dbReference>
<dbReference type="AlphaFoldDB" id="A0A3D5QB13"/>
<dbReference type="EMBL" id="DPPF01000034">
    <property type="protein sequence ID" value="HCW92362.1"/>
    <property type="molecule type" value="Genomic_DNA"/>
</dbReference>
<name>A0A3D5QB13_FLESI</name>
<comment type="caution">
    <text evidence="1">The sequence shown here is derived from an EMBL/GenBank/DDBJ whole genome shotgun (WGS) entry which is preliminary data.</text>
</comment>